<dbReference type="CDD" id="cd03257">
    <property type="entry name" value="ABC_NikE_OppD_transporters"/>
    <property type="match status" value="1"/>
</dbReference>
<comment type="subcellular location">
    <subcellularLocation>
        <location evidence="1">Cell membrane</location>
        <topology evidence="1">Peripheral membrane protein</topology>
    </subcellularLocation>
</comment>
<evidence type="ECO:0000256" key="3">
    <source>
        <dbReference type="ARBA" id="ARBA00022448"/>
    </source>
</evidence>
<keyword evidence="6 9" id="KW-0067">ATP-binding</keyword>
<evidence type="ECO:0000259" key="8">
    <source>
        <dbReference type="PROSITE" id="PS50893"/>
    </source>
</evidence>
<dbReference type="InterPro" id="IPR050388">
    <property type="entry name" value="ABC_Ni/Peptide_Import"/>
</dbReference>
<evidence type="ECO:0000256" key="5">
    <source>
        <dbReference type="ARBA" id="ARBA00022741"/>
    </source>
</evidence>
<evidence type="ECO:0000313" key="9">
    <source>
        <dbReference type="EMBL" id="KRM90217.1"/>
    </source>
</evidence>
<sequence>MTMPEKILDVQNLVVDFTTLNGTVHAIRNVSFSLNKGETLALVGESGSGKSVTVRSIIQLYAKNAKVMGGKVNFHGENLLQKSPKEMNKLRGKKISMIFQDPMTSLDPTMTIGKQVAEPLLVHHDATKEAAYQRAQEVLELVGIPNAKARMKNYPHQFSGGQRQRIVIAMAIIDNPEILIADEPTTALDVTVQAQIISLLKDLQQRIGTAIIFITHDLGVVAGIADRVAVMYAGKIIEYGTTDEIYYNPQHPYTWGLLDSMPTLDIQGQRLKAIPGSPANLINPPKGDAFAPRNPYALKIDSEEEPPFFKVTDSHYAATWLLAPRAPKVTPPASIQKRFAKYTALRGEDHA</sequence>
<dbReference type="InterPro" id="IPR027417">
    <property type="entry name" value="P-loop_NTPase"/>
</dbReference>
<evidence type="ECO:0000256" key="4">
    <source>
        <dbReference type="ARBA" id="ARBA00022475"/>
    </source>
</evidence>
<dbReference type="GO" id="GO:0015833">
    <property type="term" value="P:peptide transport"/>
    <property type="evidence" value="ECO:0007669"/>
    <property type="project" value="InterPro"/>
</dbReference>
<dbReference type="FunFam" id="3.40.50.300:FF:000016">
    <property type="entry name" value="Oligopeptide ABC transporter ATP-binding component"/>
    <property type="match status" value="1"/>
</dbReference>
<dbReference type="PROSITE" id="PS50893">
    <property type="entry name" value="ABC_TRANSPORTER_2"/>
    <property type="match status" value="1"/>
</dbReference>
<dbReference type="Proteomes" id="UP000051586">
    <property type="component" value="Unassembled WGS sequence"/>
</dbReference>
<dbReference type="GO" id="GO:0005886">
    <property type="term" value="C:plasma membrane"/>
    <property type="evidence" value="ECO:0007669"/>
    <property type="project" value="UniProtKB-SubCell"/>
</dbReference>
<dbReference type="PANTHER" id="PTHR43297:SF2">
    <property type="entry name" value="DIPEPTIDE TRANSPORT ATP-BINDING PROTEIN DPPD"/>
    <property type="match status" value="1"/>
</dbReference>
<dbReference type="PROSITE" id="PS00211">
    <property type="entry name" value="ABC_TRANSPORTER_1"/>
    <property type="match status" value="1"/>
</dbReference>
<organism evidence="9 10">
    <name type="scientific">Fructilactobacillus florum DSM 22689 = JCM 16035</name>
    <dbReference type="NCBI Taxonomy" id="1423745"/>
    <lineage>
        <taxon>Bacteria</taxon>
        <taxon>Bacillati</taxon>
        <taxon>Bacillota</taxon>
        <taxon>Bacilli</taxon>
        <taxon>Lactobacillales</taxon>
        <taxon>Lactobacillaceae</taxon>
        <taxon>Fructilactobacillus</taxon>
    </lineage>
</organism>
<protein>
    <submittedName>
        <fullName evidence="9">Oligopeptide ABC transporter ATP-binding subunit</fullName>
    </submittedName>
</protein>
<dbReference type="STRING" id="1423745.GCA_001311215_01422"/>
<dbReference type="SUPFAM" id="SSF52540">
    <property type="entry name" value="P-loop containing nucleoside triphosphate hydrolases"/>
    <property type="match status" value="1"/>
</dbReference>
<evidence type="ECO:0000256" key="2">
    <source>
        <dbReference type="ARBA" id="ARBA00005417"/>
    </source>
</evidence>
<dbReference type="PANTHER" id="PTHR43297">
    <property type="entry name" value="OLIGOPEPTIDE TRANSPORT ATP-BINDING PROTEIN APPD"/>
    <property type="match status" value="1"/>
</dbReference>
<evidence type="ECO:0000256" key="7">
    <source>
        <dbReference type="ARBA" id="ARBA00023136"/>
    </source>
</evidence>
<dbReference type="GO" id="GO:0016887">
    <property type="term" value="F:ATP hydrolysis activity"/>
    <property type="evidence" value="ECO:0007669"/>
    <property type="project" value="InterPro"/>
</dbReference>
<name>A0A0R2CP15_9LACO</name>
<dbReference type="Pfam" id="PF00005">
    <property type="entry name" value="ABC_tran"/>
    <property type="match status" value="1"/>
</dbReference>
<dbReference type="GO" id="GO:0005524">
    <property type="term" value="F:ATP binding"/>
    <property type="evidence" value="ECO:0007669"/>
    <property type="project" value="UniProtKB-KW"/>
</dbReference>
<dbReference type="InterPro" id="IPR003593">
    <property type="entry name" value="AAA+_ATPase"/>
</dbReference>
<dbReference type="NCBIfam" id="TIGR01727">
    <property type="entry name" value="oligo_HPY"/>
    <property type="match status" value="1"/>
</dbReference>
<keyword evidence="3" id="KW-0813">Transport</keyword>
<dbReference type="PATRIC" id="fig|1423745.4.peg.1362"/>
<dbReference type="SMART" id="SM00382">
    <property type="entry name" value="AAA"/>
    <property type="match status" value="1"/>
</dbReference>
<dbReference type="EMBL" id="AYZI01000009">
    <property type="protein sequence ID" value="KRM90217.1"/>
    <property type="molecule type" value="Genomic_DNA"/>
</dbReference>
<dbReference type="Gene3D" id="3.40.50.300">
    <property type="entry name" value="P-loop containing nucleotide triphosphate hydrolases"/>
    <property type="match status" value="1"/>
</dbReference>
<gene>
    <name evidence="9" type="ORF">FC87_GL001296</name>
</gene>
<keyword evidence="7" id="KW-0472">Membrane</keyword>
<feature type="domain" description="ABC transporter" evidence="8">
    <location>
        <begin position="8"/>
        <end position="258"/>
    </location>
</feature>
<comment type="similarity">
    <text evidence="2">Belongs to the ABC transporter superfamily.</text>
</comment>
<keyword evidence="5" id="KW-0547">Nucleotide-binding</keyword>
<comment type="caution">
    <text evidence="9">The sequence shown here is derived from an EMBL/GenBank/DDBJ whole genome shotgun (WGS) entry which is preliminary data.</text>
</comment>
<dbReference type="AlphaFoldDB" id="A0A0R2CP15"/>
<dbReference type="InterPro" id="IPR013563">
    <property type="entry name" value="Oligopep_ABC_C"/>
</dbReference>
<proteinExistence type="inferred from homology"/>
<keyword evidence="4" id="KW-1003">Cell membrane</keyword>
<dbReference type="Pfam" id="PF08352">
    <property type="entry name" value="oligo_HPY"/>
    <property type="match status" value="1"/>
</dbReference>
<dbReference type="InterPro" id="IPR017871">
    <property type="entry name" value="ABC_transporter-like_CS"/>
</dbReference>
<evidence type="ECO:0000256" key="6">
    <source>
        <dbReference type="ARBA" id="ARBA00022840"/>
    </source>
</evidence>
<accession>A0A0R2CP15</accession>
<evidence type="ECO:0000256" key="1">
    <source>
        <dbReference type="ARBA" id="ARBA00004202"/>
    </source>
</evidence>
<dbReference type="InterPro" id="IPR003439">
    <property type="entry name" value="ABC_transporter-like_ATP-bd"/>
</dbReference>
<reference evidence="9 10" key="1">
    <citation type="journal article" date="2015" name="Genome Announc.">
        <title>Expanding the biotechnology potential of lactobacilli through comparative genomics of 213 strains and associated genera.</title>
        <authorList>
            <person name="Sun Z."/>
            <person name="Harris H.M."/>
            <person name="McCann A."/>
            <person name="Guo C."/>
            <person name="Argimon S."/>
            <person name="Zhang W."/>
            <person name="Yang X."/>
            <person name="Jeffery I.B."/>
            <person name="Cooney J.C."/>
            <person name="Kagawa T.F."/>
            <person name="Liu W."/>
            <person name="Song Y."/>
            <person name="Salvetti E."/>
            <person name="Wrobel A."/>
            <person name="Rasinkangas P."/>
            <person name="Parkhill J."/>
            <person name="Rea M.C."/>
            <person name="O'Sullivan O."/>
            <person name="Ritari J."/>
            <person name="Douillard F.P."/>
            <person name="Paul Ross R."/>
            <person name="Yang R."/>
            <person name="Briner A.E."/>
            <person name="Felis G.E."/>
            <person name="de Vos W.M."/>
            <person name="Barrangou R."/>
            <person name="Klaenhammer T.R."/>
            <person name="Caufield P.W."/>
            <person name="Cui Y."/>
            <person name="Zhang H."/>
            <person name="O'Toole P.W."/>
        </authorList>
    </citation>
    <scope>NUCLEOTIDE SEQUENCE [LARGE SCALE GENOMIC DNA]</scope>
    <source>
        <strain evidence="9 10">DSM 22689</strain>
    </source>
</reference>
<evidence type="ECO:0000313" key="10">
    <source>
        <dbReference type="Proteomes" id="UP000051586"/>
    </source>
</evidence>